<evidence type="ECO:0008006" key="4">
    <source>
        <dbReference type="Google" id="ProtNLM"/>
    </source>
</evidence>
<name>A0ABD7V7B3_9ACTN</name>
<protein>
    <recommendedName>
        <fullName evidence="4">DUF3017 domain-containing protein</fullName>
    </recommendedName>
</protein>
<keyword evidence="1" id="KW-0472">Membrane</keyword>
<keyword evidence="1" id="KW-1133">Transmembrane helix</keyword>
<dbReference type="Proteomes" id="UP000360750">
    <property type="component" value="Unassembled WGS sequence"/>
</dbReference>
<feature type="transmembrane region" description="Helical" evidence="1">
    <location>
        <begin position="57"/>
        <end position="76"/>
    </location>
</feature>
<evidence type="ECO:0000313" key="3">
    <source>
        <dbReference type="Proteomes" id="UP000360750"/>
    </source>
</evidence>
<gene>
    <name evidence="2" type="ORF">NCTC8139_03712</name>
</gene>
<evidence type="ECO:0000256" key="1">
    <source>
        <dbReference type="SAM" id="Phobius"/>
    </source>
</evidence>
<proteinExistence type="predicted"/>
<reference evidence="2 3" key="1">
    <citation type="submission" date="2019-02" db="EMBL/GenBank/DDBJ databases">
        <authorList>
            <consortium name="Pathogen Informatics"/>
        </authorList>
    </citation>
    <scope>NUCLEOTIDE SEQUENCE [LARGE SCALE GENOMIC DNA]</scope>
    <source>
        <strain evidence="2 3">3012STDY6756503</strain>
    </source>
</reference>
<feature type="transmembrane region" description="Helical" evidence="1">
    <location>
        <begin position="30"/>
        <end position="51"/>
    </location>
</feature>
<feature type="transmembrane region" description="Helical" evidence="1">
    <location>
        <begin position="96"/>
        <end position="114"/>
    </location>
</feature>
<organism evidence="2 3">
    <name type="scientific">Gordonia paraffinivorans</name>
    <dbReference type="NCBI Taxonomy" id="175628"/>
    <lineage>
        <taxon>Bacteria</taxon>
        <taxon>Bacillati</taxon>
        <taxon>Actinomycetota</taxon>
        <taxon>Actinomycetes</taxon>
        <taxon>Mycobacteriales</taxon>
        <taxon>Gordoniaceae</taxon>
        <taxon>Gordonia</taxon>
    </lineage>
</organism>
<comment type="caution">
    <text evidence="2">The sequence shown here is derived from an EMBL/GenBank/DDBJ whole genome shotgun (WGS) entry which is preliminary data.</text>
</comment>
<dbReference type="AlphaFoldDB" id="A0ABD7V7B3"/>
<accession>A0ABD7V7B3</accession>
<sequence length="115" mass="12604">MDRDVYRGLIMSDPNTSPEPRNGGNDFREIATHVAITAVFGLALVVVAGFSSDPLQTALIVAAPVVVLVGAISMLVRTYRVYRRGGRWQLWQGGSWFLLAFFIVMLFGSAPALFE</sequence>
<evidence type="ECO:0000313" key="2">
    <source>
        <dbReference type="EMBL" id="VFA90132.1"/>
    </source>
</evidence>
<dbReference type="EMBL" id="CAACYD010000007">
    <property type="protein sequence ID" value="VFA90132.1"/>
    <property type="molecule type" value="Genomic_DNA"/>
</dbReference>
<keyword evidence="1" id="KW-0812">Transmembrane</keyword>